<keyword evidence="9" id="KW-1185">Reference proteome</keyword>
<dbReference type="AlphaFoldDB" id="A0AAX1SQT9"/>
<name>A0AAX1SQT9_9FIRM</name>
<accession>A0AAX1SQT9</accession>
<dbReference type="InterPro" id="IPR052156">
    <property type="entry name" value="BCAA_Transport_ATP-bd_LivF"/>
</dbReference>
<dbReference type="Proteomes" id="UP001299608">
    <property type="component" value="Unassembled WGS sequence"/>
</dbReference>
<reference evidence="8" key="2">
    <citation type="submission" date="2020-02" db="EMBL/GenBank/DDBJ databases">
        <authorList>
            <person name="Littmann E."/>
            <person name="Sorbara M."/>
        </authorList>
    </citation>
    <scope>NUCLEOTIDE SEQUENCE</scope>
    <source>
        <strain evidence="8">MSK.1.17</strain>
    </source>
</reference>
<organism evidence="7 10">
    <name type="scientific">Enterocloster aldenensis</name>
    <dbReference type="NCBI Taxonomy" id="358742"/>
    <lineage>
        <taxon>Bacteria</taxon>
        <taxon>Bacillati</taxon>
        <taxon>Bacillota</taxon>
        <taxon>Clostridia</taxon>
        <taxon>Lachnospirales</taxon>
        <taxon>Lachnospiraceae</taxon>
        <taxon>Enterocloster</taxon>
    </lineage>
</organism>
<evidence type="ECO:0000313" key="7">
    <source>
        <dbReference type="EMBL" id="MCG4745809.1"/>
    </source>
</evidence>
<evidence type="ECO:0000256" key="2">
    <source>
        <dbReference type="ARBA" id="ARBA00022448"/>
    </source>
</evidence>
<dbReference type="GO" id="GO:0005524">
    <property type="term" value="F:ATP binding"/>
    <property type="evidence" value="ECO:0007669"/>
    <property type="project" value="UniProtKB-KW"/>
</dbReference>
<dbReference type="GO" id="GO:0015658">
    <property type="term" value="F:branched-chain amino acid transmembrane transporter activity"/>
    <property type="evidence" value="ECO:0007669"/>
    <property type="project" value="TreeGrafter"/>
</dbReference>
<feature type="domain" description="ABC transporter" evidence="6">
    <location>
        <begin position="2"/>
        <end position="237"/>
    </location>
</feature>
<protein>
    <submittedName>
        <fullName evidence="7">ABC transporter ATP-binding protein</fullName>
    </submittedName>
</protein>
<gene>
    <name evidence="8" type="ORF">G5B36_05980</name>
    <name evidence="7" type="ORF">L0N08_10335</name>
</gene>
<comment type="similarity">
    <text evidence="1">Belongs to the ABC transporter superfamily.</text>
</comment>
<dbReference type="Pfam" id="PF00005">
    <property type="entry name" value="ABC_tran"/>
    <property type="match status" value="1"/>
</dbReference>
<dbReference type="Gene3D" id="3.40.50.300">
    <property type="entry name" value="P-loop containing nucleotide triphosphate hydrolases"/>
    <property type="match status" value="1"/>
</dbReference>
<dbReference type="PANTHER" id="PTHR43820">
    <property type="entry name" value="HIGH-AFFINITY BRANCHED-CHAIN AMINO ACID TRANSPORT ATP-BINDING PROTEIN LIVF"/>
    <property type="match status" value="1"/>
</dbReference>
<dbReference type="RefSeq" id="WP_117555792.1">
    <property type="nucleotide sequence ID" value="NZ_BAABZL010000001.1"/>
</dbReference>
<comment type="caution">
    <text evidence="7">The sequence shown here is derived from an EMBL/GenBank/DDBJ whole genome shotgun (WGS) entry which is preliminary data.</text>
</comment>
<evidence type="ECO:0000313" key="8">
    <source>
        <dbReference type="EMBL" id="NSJ48247.1"/>
    </source>
</evidence>
<dbReference type="SMART" id="SM00382">
    <property type="entry name" value="AAA"/>
    <property type="match status" value="1"/>
</dbReference>
<dbReference type="PROSITE" id="PS50893">
    <property type="entry name" value="ABC_TRANSPORTER_2"/>
    <property type="match status" value="1"/>
</dbReference>
<evidence type="ECO:0000313" key="10">
    <source>
        <dbReference type="Proteomes" id="UP001299608"/>
    </source>
</evidence>
<keyword evidence="2" id="KW-0813">Transport</keyword>
<dbReference type="GO" id="GO:0015807">
    <property type="term" value="P:L-amino acid transport"/>
    <property type="evidence" value="ECO:0007669"/>
    <property type="project" value="TreeGrafter"/>
</dbReference>
<evidence type="ECO:0000313" key="9">
    <source>
        <dbReference type="Proteomes" id="UP000669239"/>
    </source>
</evidence>
<dbReference type="CDD" id="cd03224">
    <property type="entry name" value="ABC_TM1139_LivF_branched"/>
    <property type="match status" value="1"/>
</dbReference>
<dbReference type="GeneID" id="97204815"/>
<dbReference type="InterPro" id="IPR017871">
    <property type="entry name" value="ABC_transporter-like_CS"/>
</dbReference>
<dbReference type="PANTHER" id="PTHR43820:SF4">
    <property type="entry name" value="HIGH-AFFINITY BRANCHED-CHAIN AMINO ACID TRANSPORT ATP-BINDING PROTEIN LIVF"/>
    <property type="match status" value="1"/>
</dbReference>
<evidence type="ECO:0000259" key="6">
    <source>
        <dbReference type="PROSITE" id="PS50893"/>
    </source>
</evidence>
<keyword evidence="4 7" id="KW-0067">ATP-binding</keyword>
<proteinExistence type="inferred from homology"/>
<evidence type="ECO:0000256" key="1">
    <source>
        <dbReference type="ARBA" id="ARBA00005417"/>
    </source>
</evidence>
<evidence type="ECO:0000256" key="4">
    <source>
        <dbReference type="ARBA" id="ARBA00022840"/>
    </source>
</evidence>
<dbReference type="EMBL" id="JAKNGE010000011">
    <property type="protein sequence ID" value="MCG4745809.1"/>
    <property type="molecule type" value="Genomic_DNA"/>
</dbReference>
<dbReference type="InterPro" id="IPR003593">
    <property type="entry name" value="AAA+_ATPase"/>
</dbReference>
<dbReference type="InterPro" id="IPR003439">
    <property type="entry name" value="ABC_transporter-like_ATP-bd"/>
</dbReference>
<dbReference type="EMBL" id="JAAITT010000006">
    <property type="protein sequence ID" value="NSJ48247.1"/>
    <property type="molecule type" value="Genomic_DNA"/>
</dbReference>
<keyword evidence="5" id="KW-0029">Amino-acid transport</keyword>
<dbReference type="GO" id="GO:0016887">
    <property type="term" value="F:ATP hydrolysis activity"/>
    <property type="evidence" value="ECO:0007669"/>
    <property type="project" value="InterPro"/>
</dbReference>
<evidence type="ECO:0000256" key="5">
    <source>
        <dbReference type="ARBA" id="ARBA00022970"/>
    </source>
</evidence>
<reference evidence="7" key="3">
    <citation type="submission" date="2022-01" db="EMBL/GenBank/DDBJ databases">
        <title>Collection of gut derived symbiotic bacterial strains cultured from healthy donors.</title>
        <authorList>
            <person name="Lin H."/>
            <person name="Kohout C."/>
            <person name="Waligurski E."/>
            <person name="Pamer E.G."/>
        </authorList>
    </citation>
    <scope>NUCLEOTIDE SEQUENCE</scope>
    <source>
        <strain evidence="7">DFI.6.55</strain>
    </source>
</reference>
<sequence>MIKIRDLHAYYGPIEALKGIDMVIEKGKITCLIGSNGAGKSTLMNSISGAITHKGSIMVDGQTEIVKKNSRQIARMGIIQVPEGRHVFPGLSVEENLQTGTIVWHGYFGKKSYEAELEMVYELFPRLKERRRQLAWSMSGGEQQMLAIGRALMARPEILLLDEPSMGLSPLLVGEMFEKIVEINKTGMTILLNEQNARLAMKISDFTYVIEQGRIKMSGPSPEMRNNPRVAEAYLGKQAWQHE</sequence>
<dbReference type="SUPFAM" id="SSF52540">
    <property type="entry name" value="P-loop containing nucleoside triphosphate hydrolases"/>
    <property type="match status" value="1"/>
</dbReference>
<dbReference type="PROSITE" id="PS00211">
    <property type="entry name" value="ABC_TRANSPORTER_1"/>
    <property type="match status" value="1"/>
</dbReference>
<evidence type="ECO:0000256" key="3">
    <source>
        <dbReference type="ARBA" id="ARBA00022741"/>
    </source>
</evidence>
<dbReference type="InterPro" id="IPR027417">
    <property type="entry name" value="P-loop_NTPase"/>
</dbReference>
<keyword evidence="3" id="KW-0547">Nucleotide-binding</keyword>
<dbReference type="Proteomes" id="UP000669239">
    <property type="component" value="Unassembled WGS sequence"/>
</dbReference>
<reference evidence="8 9" key="1">
    <citation type="journal article" date="2020" name="Cell Host Microbe">
        <title>Functional and Genomic Variation between Human-Derived Isolates of Lachnospiraceae Reveals Inter- and Intra-Species Diversity.</title>
        <authorList>
            <person name="Sorbara M.T."/>
            <person name="Littmann E.R."/>
            <person name="Fontana E."/>
            <person name="Moody T.U."/>
            <person name="Kohout C.E."/>
            <person name="Gjonbalaj M."/>
            <person name="Eaton V."/>
            <person name="Seok R."/>
            <person name="Leiner I.M."/>
            <person name="Pamer E.G."/>
        </authorList>
    </citation>
    <scope>NUCLEOTIDE SEQUENCE [LARGE SCALE GENOMIC DNA]</scope>
    <source>
        <strain evidence="8 9">MSK.1.17</strain>
    </source>
</reference>